<dbReference type="PANTHER" id="PTHR24414">
    <property type="entry name" value="F-BOX/KELCH-REPEAT PROTEIN SKIP4"/>
    <property type="match status" value="1"/>
</dbReference>
<protein>
    <submittedName>
        <fullName evidence="3">F-box/kelch-repeat protein</fullName>
    </submittedName>
</protein>
<evidence type="ECO:0000256" key="1">
    <source>
        <dbReference type="SAM" id="MobiDB-lite"/>
    </source>
</evidence>
<reference evidence="3 4" key="1">
    <citation type="submission" date="2024-04" db="EMBL/GenBank/DDBJ databases">
        <title>Genome assembly C_amara_ONT_v2.</title>
        <authorList>
            <person name="Yant L."/>
            <person name="Moore C."/>
            <person name="Slenker M."/>
        </authorList>
    </citation>
    <scope>NUCLEOTIDE SEQUENCE [LARGE SCALE GENOMIC DNA]</scope>
    <source>
        <tissue evidence="3">Leaf</tissue>
    </source>
</reference>
<dbReference type="InterPro" id="IPR036047">
    <property type="entry name" value="F-box-like_dom_sf"/>
</dbReference>
<proteinExistence type="predicted"/>
<dbReference type="InterPro" id="IPR050354">
    <property type="entry name" value="F-box/kelch-repeat_ARATH"/>
</dbReference>
<dbReference type="SUPFAM" id="SSF117281">
    <property type="entry name" value="Kelch motif"/>
    <property type="match status" value="1"/>
</dbReference>
<evidence type="ECO:0000313" key="3">
    <source>
        <dbReference type="EMBL" id="KAL1188301.1"/>
    </source>
</evidence>
<dbReference type="Pfam" id="PF25210">
    <property type="entry name" value="Kelch_FKB95"/>
    <property type="match status" value="1"/>
</dbReference>
<feature type="domain" description="F-box" evidence="2">
    <location>
        <begin position="32"/>
        <end position="78"/>
    </location>
</feature>
<name>A0ABD0Z2W5_CARAN</name>
<evidence type="ECO:0000259" key="2">
    <source>
        <dbReference type="PROSITE" id="PS50181"/>
    </source>
</evidence>
<dbReference type="PROSITE" id="PS50181">
    <property type="entry name" value="FBOX"/>
    <property type="match status" value="1"/>
</dbReference>
<dbReference type="SUPFAM" id="SSF81383">
    <property type="entry name" value="F-box domain"/>
    <property type="match status" value="1"/>
</dbReference>
<feature type="compositionally biased region" description="Low complexity" evidence="1">
    <location>
        <begin position="1"/>
        <end position="12"/>
    </location>
</feature>
<comment type="caution">
    <text evidence="3">The sequence shown here is derived from an EMBL/GenBank/DDBJ whole genome shotgun (WGS) entry which is preliminary data.</text>
</comment>
<dbReference type="InterPro" id="IPR001810">
    <property type="entry name" value="F-box_dom"/>
</dbReference>
<feature type="region of interest" description="Disordered" evidence="1">
    <location>
        <begin position="1"/>
        <end position="26"/>
    </location>
</feature>
<accession>A0ABD0Z2W5</accession>
<organism evidence="3 4">
    <name type="scientific">Cardamine amara subsp. amara</name>
    <dbReference type="NCBI Taxonomy" id="228776"/>
    <lineage>
        <taxon>Eukaryota</taxon>
        <taxon>Viridiplantae</taxon>
        <taxon>Streptophyta</taxon>
        <taxon>Embryophyta</taxon>
        <taxon>Tracheophyta</taxon>
        <taxon>Spermatophyta</taxon>
        <taxon>Magnoliopsida</taxon>
        <taxon>eudicotyledons</taxon>
        <taxon>Gunneridae</taxon>
        <taxon>Pentapetalae</taxon>
        <taxon>rosids</taxon>
        <taxon>malvids</taxon>
        <taxon>Brassicales</taxon>
        <taxon>Brassicaceae</taxon>
        <taxon>Cardamineae</taxon>
        <taxon>Cardamine</taxon>
    </lineage>
</organism>
<dbReference type="Proteomes" id="UP001558713">
    <property type="component" value="Unassembled WGS sequence"/>
</dbReference>
<dbReference type="AlphaFoldDB" id="A0ABD0Z2W5"/>
<dbReference type="Gene3D" id="2.120.10.80">
    <property type="entry name" value="Kelch-type beta propeller"/>
    <property type="match status" value="1"/>
</dbReference>
<gene>
    <name evidence="3" type="ORF">V5N11_001731</name>
</gene>
<dbReference type="Pfam" id="PF00646">
    <property type="entry name" value="F-box"/>
    <property type="match status" value="1"/>
</dbReference>
<dbReference type="InterPro" id="IPR057499">
    <property type="entry name" value="Kelch_FKB95"/>
</dbReference>
<dbReference type="SMART" id="SM00256">
    <property type="entry name" value="FBOX"/>
    <property type="match status" value="1"/>
</dbReference>
<sequence>MSSRARSASAKSGPSDKKRKTNPSPAIEVIEPTSVLSLPKDLLLNCLARISRLHYPTLSLVSKTFRSIIASPELYETRSRLNRTEKCLYLVLHFPFDTKTYCFTLYRQPNRKVTNESSGYLMVEIPSPYPGMVPAQRSTLVAVGSNIYKIGGSDSCGFQLFGSSSSFVSFLNCQSHTWHQTRSMQMDRSCSSTASLVDGKIYVAGGNKKDRSSNWVEVFDPKSQTWESVPNPRMQLYEWNEYAPRRVPKSISLEGKFYLFGDEFKVYNSEEGKWNYIEEGSLMHHAVGTNSSYCVIDDVLFVWHKYNGKFKWYDLKLNLWKELCGIEGLPDFEECKMVDLGGKMAVLWDVLDHTARYQENRIWCAEISLEKRDGGEIWGKVEWLDFVLRVHGSCTLSHTDVISASL</sequence>
<dbReference type="CDD" id="cd22152">
    <property type="entry name" value="F-box_AtAFR-like"/>
    <property type="match status" value="1"/>
</dbReference>
<dbReference type="InterPro" id="IPR015915">
    <property type="entry name" value="Kelch-typ_b-propeller"/>
</dbReference>
<evidence type="ECO:0000313" key="4">
    <source>
        <dbReference type="Proteomes" id="UP001558713"/>
    </source>
</evidence>
<keyword evidence="4" id="KW-1185">Reference proteome</keyword>
<dbReference type="EMBL" id="JBANAX010000927">
    <property type="protein sequence ID" value="KAL1188301.1"/>
    <property type="molecule type" value="Genomic_DNA"/>
</dbReference>
<dbReference type="PANTHER" id="PTHR24414:SF95">
    <property type="entry name" value="F-BOX DOMAIN-CONTAINING PROTEIN"/>
    <property type="match status" value="1"/>
</dbReference>